<dbReference type="GO" id="GO:0003723">
    <property type="term" value="F:RNA binding"/>
    <property type="evidence" value="ECO:0007669"/>
    <property type="project" value="UniProtKB-UniRule"/>
</dbReference>
<dbReference type="CDD" id="cd21618">
    <property type="entry name" value="RRM_AtNSRA_like"/>
    <property type="match status" value="1"/>
</dbReference>
<evidence type="ECO:0000256" key="3">
    <source>
        <dbReference type="SAM" id="MobiDB-lite"/>
    </source>
</evidence>
<organism evidence="5 6">
    <name type="scientific">Rhododendron griersonianum</name>
    <dbReference type="NCBI Taxonomy" id="479676"/>
    <lineage>
        <taxon>Eukaryota</taxon>
        <taxon>Viridiplantae</taxon>
        <taxon>Streptophyta</taxon>
        <taxon>Embryophyta</taxon>
        <taxon>Tracheophyta</taxon>
        <taxon>Spermatophyta</taxon>
        <taxon>Magnoliopsida</taxon>
        <taxon>eudicotyledons</taxon>
        <taxon>Gunneridae</taxon>
        <taxon>Pentapetalae</taxon>
        <taxon>asterids</taxon>
        <taxon>Ericales</taxon>
        <taxon>Ericaceae</taxon>
        <taxon>Ericoideae</taxon>
        <taxon>Rhodoreae</taxon>
        <taxon>Rhododendron</taxon>
    </lineage>
</organism>
<dbReference type="InterPro" id="IPR035979">
    <property type="entry name" value="RBD_domain_sf"/>
</dbReference>
<feature type="region of interest" description="Disordered" evidence="3">
    <location>
        <begin position="95"/>
        <end position="172"/>
    </location>
</feature>
<dbReference type="Proteomes" id="UP000823749">
    <property type="component" value="Chromosome 11"/>
</dbReference>
<dbReference type="EMBL" id="JACTNZ010000011">
    <property type="protein sequence ID" value="KAG5525229.1"/>
    <property type="molecule type" value="Genomic_DNA"/>
</dbReference>
<evidence type="ECO:0000313" key="5">
    <source>
        <dbReference type="EMBL" id="KAG5525229.1"/>
    </source>
</evidence>
<evidence type="ECO:0000259" key="4">
    <source>
        <dbReference type="PROSITE" id="PS50102"/>
    </source>
</evidence>
<accession>A0AAV6IF13</accession>
<dbReference type="SUPFAM" id="SSF54928">
    <property type="entry name" value="RNA-binding domain, RBD"/>
    <property type="match status" value="1"/>
</dbReference>
<dbReference type="InterPro" id="IPR012677">
    <property type="entry name" value="Nucleotide-bd_a/b_plait_sf"/>
</dbReference>
<protein>
    <recommendedName>
        <fullName evidence="4">RRM domain-containing protein</fullName>
    </recommendedName>
</protein>
<evidence type="ECO:0000256" key="2">
    <source>
        <dbReference type="PROSITE-ProRule" id="PRU00176"/>
    </source>
</evidence>
<feature type="domain" description="RRM" evidence="4">
    <location>
        <begin position="194"/>
        <end position="301"/>
    </location>
</feature>
<keyword evidence="1 2" id="KW-0694">RNA-binding</keyword>
<name>A0AAV6IF13_9ERIC</name>
<dbReference type="SMART" id="SM00360">
    <property type="entry name" value="RRM"/>
    <property type="match status" value="1"/>
</dbReference>
<sequence>MADGYWNQQQQQLMNPASGMLKRPRSDYAIIQSEFESVFIPIAELPPTGVPAHEMHNYLAQDDGGVGPRGLKDTQTIGSAYDRYLQHSQLTSGEASNIGGVRMGGGGTGNPLTDPAAMGLSGAVRSDAAPNGRGMSFGGRLPMDALNGRGMGFDGRLPVDPRSGGGMGFDGRLPVDAMPRMSRETIPLPPDASNTLYVEGLPSDITRREVAHIFRPFVGYKEVRLVSKESRHEIDLSRTVSLTFRKLNSPFMQRGGDPLILCFVDFTNPACAATALSALQGYKIDEHDRDSAYLRLQFSKNPGPRSGSGSGPRSRGKSLSLMYRTKSMPFWLLNSSYFNHETFVSKFVTSEAFDRRSLSTTTHEALFVTFNAFHEMSWAPLSTRCRVPIFLVSSRSRTLIIAGLSSVEASLWAIVVDPPVETISNRTPELLDISLVANDFVLRC</sequence>
<comment type="caution">
    <text evidence="5">The sequence shown here is derived from an EMBL/GenBank/DDBJ whole genome shotgun (WGS) entry which is preliminary data.</text>
</comment>
<evidence type="ECO:0000313" key="6">
    <source>
        <dbReference type="Proteomes" id="UP000823749"/>
    </source>
</evidence>
<dbReference type="AlphaFoldDB" id="A0AAV6IF13"/>
<dbReference type="Gene3D" id="3.30.70.330">
    <property type="match status" value="1"/>
</dbReference>
<dbReference type="PROSITE" id="PS50102">
    <property type="entry name" value="RRM"/>
    <property type="match status" value="1"/>
</dbReference>
<dbReference type="PANTHER" id="PTHR10501">
    <property type="entry name" value="U1 SMALL NUCLEAR RIBONUCLEOPROTEIN A/U2 SMALL NUCLEAR RIBONUCLEOPROTEIN B"/>
    <property type="match status" value="1"/>
</dbReference>
<reference evidence="5" key="1">
    <citation type="submission" date="2020-08" db="EMBL/GenBank/DDBJ databases">
        <title>Plant Genome Project.</title>
        <authorList>
            <person name="Zhang R.-G."/>
        </authorList>
    </citation>
    <scope>NUCLEOTIDE SEQUENCE</scope>
    <source>
        <strain evidence="5">WSP0</strain>
        <tissue evidence="5">Leaf</tissue>
    </source>
</reference>
<proteinExistence type="predicted"/>
<evidence type="ECO:0000256" key="1">
    <source>
        <dbReference type="ARBA" id="ARBA00022884"/>
    </source>
</evidence>
<keyword evidence="6" id="KW-1185">Reference proteome</keyword>
<dbReference type="InterPro" id="IPR000504">
    <property type="entry name" value="RRM_dom"/>
</dbReference>
<gene>
    <name evidence="5" type="ORF">RHGRI_031788</name>
</gene>